<keyword evidence="2" id="KW-1003">Cell membrane</keyword>
<keyword evidence="5 6" id="KW-0472">Membrane</keyword>
<keyword evidence="3 6" id="KW-0812">Transmembrane</keyword>
<comment type="caution">
    <text evidence="7">The sequence shown here is derived from an EMBL/GenBank/DDBJ whole genome shotgun (WGS) entry which is preliminary data.</text>
</comment>
<dbReference type="PANTHER" id="PTHR30086:SF20">
    <property type="entry name" value="ARGININE EXPORTER PROTEIN ARGO-RELATED"/>
    <property type="match status" value="1"/>
</dbReference>
<feature type="transmembrane region" description="Helical" evidence="6">
    <location>
        <begin position="178"/>
        <end position="196"/>
    </location>
</feature>
<evidence type="ECO:0000256" key="1">
    <source>
        <dbReference type="ARBA" id="ARBA00004651"/>
    </source>
</evidence>
<feature type="transmembrane region" description="Helical" evidence="6">
    <location>
        <begin position="38"/>
        <end position="59"/>
    </location>
</feature>
<dbReference type="InterPro" id="IPR001123">
    <property type="entry name" value="LeuE-type"/>
</dbReference>
<name>A0ABQ2QP12_9GAMM</name>
<dbReference type="RefSeq" id="WP_188956689.1">
    <property type="nucleotide sequence ID" value="NZ_BMQW01000006.1"/>
</dbReference>
<keyword evidence="4 6" id="KW-1133">Transmembrane helix</keyword>
<evidence type="ECO:0000313" key="8">
    <source>
        <dbReference type="Proteomes" id="UP000654004"/>
    </source>
</evidence>
<evidence type="ECO:0000256" key="4">
    <source>
        <dbReference type="ARBA" id="ARBA00022989"/>
    </source>
</evidence>
<gene>
    <name evidence="7" type="ORF">GCM10009410_24770</name>
</gene>
<evidence type="ECO:0000256" key="6">
    <source>
        <dbReference type="SAM" id="Phobius"/>
    </source>
</evidence>
<comment type="subcellular location">
    <subcellularLocation>
        <location evidence="1">Cell membrane</location>
        <topology evidence="1">Multi-pass membrane protein</topology>
    </subcellularLocation>
</comment>
<accession>A0ABQ2QP12</accession>
<organism evidence="7 8">
    <name type="scientific">Shewanella ulleungensis</name>
    <dbReference type="NCBI Taxonomy" id="2282699"/>
    <lineage>
        <taxon>Bacteria</taxon>
        <taxon>Pseudomonadati</taxon>
        <taxon>Pseudomonadota</taxon>
        <taxon>Gammaproteobacteria</taxon>
        <taxon>Alteromonadales</taxon>
        <taxon>Shewanellaceae</taxon>
        <taxon>Shewanella</taxon>
    </lineage>
</organism>
<keyword evidence="8" id="KW-1185">Reference proteome</keyword>
<sequence length="202" mass="21831">MELVFAIALFAFSAGITPGPNNIMLMTSGVNFGIKRSIPHLLGISLGFPTMILAVGLGLSAIFQAYPIIHTVIKVVGITYLLYLSWLIANSSSKMEGKQVSKPFSFIQAAAFQWVNPKGWIMAVGAIATFTSVQQELNSQVITIASVFLCVAFPCAIVWLSFGVALKRLLKNERQQRIFNISMALLLVASIIPMVLPASSPV</sequence>
<reference evidence="8" key="1">
    <citation type="journal article" date="2019" name="Int. J. Syst. Evol. Microbiol.">
        <title>The Global Catalogue of Microorganisms (GCM) 10K type strain sequencing project: providing services to taxonomists for standard genome sequencing and annotation.</title>
        <authorList>
            <consortium name="The Broad Institute Genomics Platform"/>
            <consortium name="The Broad Institute Genome Sequencing Center for Infectious Disease"/>
            <person name="Wu L."/>
            <person name="Ma J."/>
        </authorList>
    </citation>
    <scope>NUCLEOTIDE SEQUENCE [LARGE SCALE GENOMIC DNA]</scope>
    <source>
        <strain evidence="8">JCM 32305</strain>
    </source>
</reference>
<feature type="transmembrane region" description="Helical" evidence="6">
    <location>
        <begin position="71"/>
        <end position="89"/>
    </location>
</feature>
<protein>
    <submittedName>
        <fullName evidence="7">Lysine transporter LysE</fullName>
    </submittedName>
</protein>
<evidence type="ECO:0000256" key="3">
    <source>
        <dbReference type="ARBA" id="ARBA00022692"/>
    </source>
</evidence>
<evidence type="ECO:0000256" key="2">
    <source>
        <dbReference type="ARBA" id="ARBA00022475"/>
    </source>
</evidence>
<dbReference type="Pfam" id="PF01810">
    <property type="entry name" value="LysE"/>
    <property type="match status" value="1"/>
</dbReference>
<dbReference type="PANTHER" id="PTHR30086">
    <property type="entry name" value="ARGININE EXPORTER PROTEIN ARGO"/>
    <property type="match status" value="1"/>
</dbReference>
<feature type="transmembrane region" description="Helical" evidence="6">
    <location>
        <begin position="141"/>
        <end position="166"/>
    </location>
</feature>
<dbReference type="EMBL" id="BMQW01000006">
    <property type="protein sequence ID" value="GGP89849.1"/>
    <property type="molecule type" value="Genomic_DNA"/>
</dbReference>
<evidence type="ECO:0000313" key="7">
    <source>
        <dbReference type="EMBL" id="GGP89849.1"/>
    </source>
</evidence>
<proteinExistence type="predicted"/>
<evidence type="ECO:0000256" key="5">
    <source>
        <dbReference type="ARBA" id="ARBA00023136"/>
    </source>
</evidence>
<dbReference type="Proteomes" id="UP000654004">
    <property type="component" value="Unassembled WGS sequence"/>
</dbReference>